<sequence length="236" mass="26169">MAPNAEYIYLASFLLSSENITKAYNSIALRYAEWTRPSHPIRIQYLNRLLEYLLSSSHEKSVLELGCGSGDPCTVRLASIPGLKVTANDISSVQLALAAQHLTSKDVSLVEGDMMNLSFEGHSMDAVVAMYSIIHIPREEQLALLVRIHKWLKPGGWFLGNFGSGDGSTGSFDDCWFDGMEGVMFWSGWGEEGTREMLTAIGFELILCEVVTDIEDKGGETQEVPFLWVLGRKPEN</sequence>
<dbReference type="InterPro" id="IPR041698">
    <property type="entry name" value="Methyltransf_25"/>
</dbReference>
<feature type="domain" description="Methyltransferase" evidence="1">
    <location>
        <begin position="62"/>
        <end position="156"/>
    </location>
</feature>
<evidence type="ECO:0000259" key="1">
    <source>
        <dbReference type="Pfam" id="PF13649"/>
    </source>
</evidence>
<protein>
    <recommendedName>
        <fullName evidence="1">Methyltransferase domain-containing protein</fullName>
    </recommendedName>
</protein>
<dbReference type="SUPFAM" id="SSF53335">
    <property type="entry name" value="S-adenosyl-L-methionine-dependent methyltransferases"/>
    <property type="match status" value="1"/>
</dbReference>
<gene>
    <name evidence="2" type="ORF">EYZ11_006404</name>
</gene>
<name>A0A4S3JG50_9EURO</name>
<evidence type="ECO:0000313" key="2">
    <source>
        <dbReference type="EMBL" id="THC94115.1"/>
    </source>
</evidence>
<dbReference type="EMBL" id="SOSA01000225">
    <property type="protein sequence ID" value="THC94115.1"/>
    <property type="molecule type" value="Genomic_DNA"/>
</dbReference>
<comment type="caution">
    <text evidence="2">The sequence shown here is derived from an EMBL/GenBank/DDBJ whole genome shotgun (WGS) entry which is preliminary data.</text>
</comment>
<dbReference type="AlphaFoldDB" id="A0A4S3JG50"/>
<dbReference type="InterPro" id="IPR029063">
    <property type="entry name" value="SAM-dependent_MTases_sf"/>
</dbReference>
<dbReference type="STRING" id="1220188.A0A4S3JG50"/>
<proteinExistence type="predicted"/>
<dbReference type="VEuPathDB" id="FungiDB:EYZ11_006404"/>
<dbReference type="Gene3D" id="3.40.50.150">
    <property type="entry name" value="Vaccinia Virus protein VP39"/>
    <property type="match status" value="1"/>
</dbReference>
<keyword evidence="3" id="KW-1185">Reference proteome</keyword>
<accession>A0A4S3JG50</accession>
<dbReference type="PANTHER" id="PTHR43591:SF110">
    <property type="entry name" value="RHODANESE DOMAIN-CONTAINING PROTEIN"/>
    <property type="match status" value="1"/>
</dbReference>
<dbReference type="PANTHER" id="PTHR43591">
    <property type="entry name" value="METHYLTRANSFERASE"/>
    <property type="match status" value="1"/>
</dbReference>
<dbReference type="CDD" id="cd02440">
    <property type="entry name" value="AdoMet_MTases"/>
    <property type="match status" value="1"/>
</dbReference>
<evidence type="ECO:0000313" key="3">
    <source>
        <dbReference type="Proteomes" id="UP000308092"/>
    </source>
</evidence>
<organism evidence="2 3">
    <name type="scientific">Aspergillus tanneri</name>
    <dbReference type="NCBI Taxonomy" id="1220188"/>
    <lineage>
        <taxon>Eukaryota</taxon>
        <taxon>Fungi</taxon>
        <taxon>Dikarya</taxon>
        <taxon>Ascomycota</taxon>
        <taxon>Pezizomycotina</taxon>
        <taxon>Eurotiomycetes</taxon>
        <taxon>Eurotiomycetidae</taxon>
        <taxon>Eurotiales</taxon>
        <taxon>Aspergillaceae</taxon>
        <taxon>Aspergillus</taxon>
        <taxon>Aspergillus subgen. Circumdati</taxon>
    </lineage>
</organism>
<reference evidence="2 3" key="1">
    <citation type="submission" date="2019-03" db="EMBL/GenBank/DDBJ databases">
        <title>The genome sequence of a newly discovered highly antifungal drug resistant Aspergillus species, Aspergillus tanneri NIH 1004.</title>
        <authorList>
            <person name="Mounaud S."/>
            <person name="Singh I."/>
            <person name="Joardar V."/>
            <person name="Pakala S."/>
            <person name="Pakala S."/>
            <person name="Venepally P."/>
            <person name="Hoover J."/>
            <person name="Nierman W."/>
            <person name="Chung J."/>
            <person name="Losada L."/>
        </authorList>
    </citation>
    <scope>NUCLEOTIDE SEQUENCE [LARGE SCALE GENOMIC DNA]</scope>
    <source>
        <strain evidence="2 3">NIH1004</strain>
    </source>
</reference>
<dbReference type="Pfam" id="PF13649">
    <property type="entry name" value="Methyltransf_25"/>
    <property type="match status" value="1"/>
</dbReference>
<dbReference type="Proteomes" id="UP000308092">
    <property type="component" value="Unassembled WGS sequence"/>
</dbReference>